<reference evidence="1 2" key="1">
    <citation type="journal article" date="2010" name="Stand. Genomic Sci.">
        <title>Complete genome sequence of Ignisphaera aggregans type strain (AQ1.S1).</title>
        <authorList>
            <person name="Goker M."/>
            <person name="Held B."/>
            <person name="Lapidus A."/>
            <person name="Nolan M."/>
            <person name="Spring S."/>
            <person name="Yasawong M."/>
            <person name="Lucas S."/>
            <person name="Glavina Del Rio T."/>
            <person name="Tice H."/>
            <person name="Cheng J.F."/>
            <person name="Goodwin L."/>
            <person name="Tapia R."/>
            <person name="Pitluck S."/>
            <person name="Liolios K."/>
            <person name="Ivanova N."/>
            <person name="Mavromatis K."/>
            <person name="Mikhailova N."/>
            <person name="Pati A."/>
            <person name="Chen A."/>
            <person name="Palaniappan K."/>
            <person name="Brambilla E."/>
            <person name="Land M."/>
            <person name="Hauser L."/>
            <person name="Chang Y.J."/>
            <person name="Jeffries C.D."/>
            <person name="Brettin T."/>
            <person name="Detter J.C."/>
            <person name="Han C."/>
            <person name="Rohde M."/>
            <person name="Sikorski J."/>
            <person name="Woyke T."/>
            <person name="Bristow J."/>
            <person name="Eisen J.A."/>
            <person name="Markowitz V."/>
            <person name="Hugenholtz P."/>
            <person name="Kyrpides N.C."/>
            <person name="Klenk H.P."/>
        </authorList>
    </citation>
    <scope>NUCLEOTIDE SEQUENCE [LARGE SCALE GENOMIC DNA]</scope>
    <source>
        <strain evidence="2">DSM 17230 / JCM 13409 / AQ1.S1</strain>
    </source>
</reference>
<organism evidence="1 2">
    <name type="scientific">Ignisphaera aggregans (strain DSM 17230 / JCM 13409 / AQ1.S1)</name>
    <dbReference type="NCBI Taxonomy" id="583356"/>
    <lineage>
        <taxon>Archaea</taxon>
        <taxon>Thermoproteota</taxon>
        <taxon>Thermoprotei</taxon>
        <taxon>Desulfurococcales</taxon>
        <taxon>Desulfurococcaceae</taxon>
        <taxon>Ignisphaera</taxon>
    </lineage>
</organism>
<dbReference type="STRING" id="583356.Igag_1169"/>
<dbReference type="Gene3D" id="3.10.129.10">
    <property type="entry name" value="Hotdog Thioesterase"/>
    <property type="match status" value="1"/>
</dbReference>
<name>E0SP29_IGNAA</name>
<dbReference type="SUPFAM" id="SSF54637">
    <property type="entry name" value="Thioesterase/thiol ester dehydrase-isomerase"/>
    <property type="match status" value="1"/>
</dbReference>
<dbReference type="AlphaFoldDB" id="E0SP29"/>
<accession>E0SP29</accession>
<dbReference type="KEGG" id="iag:Igag_1169"/>
<proteinExistence type="predicted"/>
<dbReference type="CDD" id="cd03440">
    <property type="entry name" value="hot_dog"/>
    <property type="match status" value="1"/>
</dbReference>
<evidence type="ECO:0000313" key="2">
    <source>
        <dbReference type="Proteomes" id="UP000001304"/>
    </source>
</evidence>
<gene>
    <name evidence="1" type="ordered locus">Igag_1169</name>
</gene>
<keyword evidence="2" id="KW-1185">Reference proteome</keyword>
<dbReference type="Proteomes" id="UP000001304">
    <property type="component" value="Chromosome"/>
</dbReference>
<dbReference type="InterPro" id="IPR029069">
    <property type="entry name" value="HotDog_dom_sf"/>
</dbReference>
<dbReference type="BioCyc" id="IAGG583356:GHAH-1146-MONOMER"/>
<evidence type="ECO:0000313" key="1">
    <source>
        <dbReference type="EMBL" id="ADM27975.1"/>
    </source>
</evidence>
<sequence>MSSDANSVIPPAMRNLLKIRDYREQHREKCISITLDVDPDVIDVRGNIHGSFIVLATIVAAENAAKMSIHEDEFLVAVNHSVNFLKQPETLSEIEISSCVSNRTDRLIYVTTTMSSLDTDIANSITIFIAEKFS</sequence>
<dbReference type="HOGENOM" id="CLU_1891396_0_0_2"/>
<dbReference type="EMBL" id="CP002098">
    <property type="protein sequence ID" value="ADM27975.1"/>
    <property type="molecule type" value="Genomic_DNA"/>
</dbReference>
<evidence type="ECO:0008006" key="3">
    <source>
        <dbReference type="Google" id="ProtNLM"/>
    </source>
</evidence>
<protein>
    <recommendedName>
        <fullName evidence="3">PaaI family thioesterase</fullName>
    </recommendedName>
</protein>